<keyword evidence="2" id="KW-1185">Reference proteome</keyword>
<name>A0ABX0A7P4_9GAMM</name>
<comment type="caution">
    <text evidence="1">The sequence shown here is derived from an EMBL/GenBank/DDBJ whole genome shotgun (WGS) entry which is preliminary data.</text>
</comment>
<dbReference type="Proteomes" id="UP001429354">
    <property type="component" value="Unassembled WGS sequence"/>
</dbReference>
<evidence type="ECO:0000313" key="2">
    <source>
        <dbReference type="Proteomes" id="UP001429354"/>
    </source>
</evidence>
<organism evidence="1 2">
    <name type="scientific">Pseudoxanthomonas gei</name>
    <dbReference type="NCBI Taxonomy" id="1383030"/>
    <lineage>
        <taxon>Bacteria</taxon>
        <taxon>Pseudomonadati</taxon>
        <taxon>Pseudomonadota</taxon>
        <taxon>Gammaproteobacteria</taxon>
        <taxon>Lysobacterales</taxon>
        <taxon>Lysobacteraceae</taxon>
        <taxon>Pseudoxanthomonas</taxon>
    </lineage>
</organism>
<protein>
    <submittedName>
        <fullName evidence="1">Uncharacterized protein</fullName>
    </submittedName>
</protein>
<proteinExistence type="predicted"/>
<dbReference type="EMBL" id="QOVG01000001">
    <property type="protein sequence ID" value="NDK37527.1"/>
    <property type="molecule type" value="Genomic_DNA"/>
</dbReference>
<gene>
    <name evidence="1" type="ORF">DT603_01530</name>
</gene>
<reference evidence="1 2" key="1">
    <citation type="submission" date="2018-07" db="EMBL/GenBank/DDBJ databases">
        <title>Whole genome Sequencing of Pseudoxanthomonas gei KCTC 32298 (T).</title>
        <authorList>
            <person name="Kumar S."/>
            <person name="Bansal K."/>
            <person name="Kaur A."/>
            <person name="Patil P."/>
            <person name="Sharma S."/>
            <person name="Patil P.B."/>
        </authorList>
    </citation>
    <scope>NUCLEOTIDE SEQUENCE [LARGE SCALE GENOMIC DNA]</scope>
    <source>
        <strain evidence="1 2">KCTC 32298</strain>
    </source>
</reference>
<sequence length="159" mass="17608">MQPYLQQGAYVDCYSTQLPGLVTQTRFVEAFYMTRLFKLERAILAWVVKRPSTDAQATQLAHGSTDSFAAWNVERQSENQVLLCDLHGRTRSWLMAVAEEAGGTACTRLYFGSAVVPAASGRSGRKRMGTSFRLLLGFHRIYSRALLGAARARLLSDAA</sequence>
<accession>A0ABX0A7P4</accession>
<evidence type="ECO:0000313" key="1">
    <source>
        <dbReference type="EMBL" id="NDK37527.1"/>
    </source>
</evidence>